<sequence>MSISSQTSHAAPLDLIRALRRAGRAAQARALGAQLAASENPGCHPGQLGVDLSYLALYSEAERFLMLGLADASLSLANRYSLTDELCGVRAILGKYSEAHEGYRTIRGRAYAEAFRHLILGDHPLWRSLLPDKLLDMDEPVSGKRILILGEGGFGDFVMFSRYVEALLREGAREVVLEHVPGWEGVFRQCERVSLFLPTEERRDLEAARSDRATFGFSLYARYQRSPDFPFQDASARIAIDPGKVLSDAARALLHEAPAGLKVGLIWRSASGVRHAPYRSMPLNALQPILSNGKCRFHSLQVGALSDEERSLLNQYEVTDLAPHLADFGDTARVLEALDLLVTIDTGAAHLAGALNRPAWVLLPQACDPRWLDCQRCTPWYPSMRLYRQSELGEWAPPLADLAADLSSLSAS</sequence>
<gene>
    <name evidence="1" type="ORF">AWB79_03270</name>
</gene>
<name>A0A158B7H3_9BURK</name>
<organism evidence="1 2">
    <name type="scientific">Caballeronia hypogeia</name>
    <dbReference type="NCBI Taxonomy" id="1777140"/>
    <lineage>
        <taxon>Bacteria</taxon>
        <taxon>Pseudomonadati</taxon>
        <taxon>Pseudomonadota</taxon>
        <taxon>Betaproteobacteria</taxon>
        <taxon>Burkholderiales</taxon>
        <taxon>Burkholderiaceae</taxon>
        <taxon>Caballeronia</taxon>
    </lineage>
</organism>
<dbReference type="AlphaFoldDB" id="A0A158B7H3"/>
<dbReference type="Pfam" id="PF01075">
    <property type="entry name" value="Glyco_transf_9"/>
    <property type="match status" value="1"/>
</dbReference>
<proteinExistence type="predicted"/>
<reference evidence="1" key="1">
    <citation type="submission" date="2016-01" db="EMBL/GenBank/DDBJ databases">
        <authorList>
            <person name="Peeters C."/>
        </authorList>
    </citation>
    <scope>NUCLEOTIDE SEQUENCE</scope>
    <source>
        <strain evidence="1">LMG 29322</strain>
    </source>
</reference>
<dbReference type="RefSeq" id="WP_061168434.1">
    <property type="nucleotide sequence ID" value="NZ_FCOA02000009.1"/>
</dbReference>
<evidence type="ECO:0000313" key="2">
    <source>
        <dbReference type="Proteomes" id="UP000054851"/>
    </source>
</evidence>
<dbReference type="Gene3D" id="3.40.50.2000">
    <property type="entry name" value="Glycogen Phosphorylase B"/>
    <property type="match status" value="1"/>
</dbReference>
<dbReference type="STRING" id="1777140.AWB79_03270"/>
<accession>A0A158B7H3</accession>
<protein>
    <submittedName>
        <fullName evidence="1">Tetratricopeptide repeat protein</fullName>
    </submittedName>
</protein>
<dbReference type="Proteomes" id="UP000054851">
    <property type="component" value="Unassembled WGS sequence"/>
</dbReference>
<keyword evidence="2" id="KW-1185">Reference proteome</keyword>
<dbReference type="GO" id="GO:0016757">
    <property type="term" value="F:glycosyltransferase activity"/>
    <property type="evidence" value="ECO:0007669"/>
    <property type="project" value="InterPro"/>
</dbReference>
<dbReference type="EMBL" id="FCOA02000009">
    <property type="protein sequence ID" value="SAK65860.1"/>
    <property type="molecule type" value="Genomic_DNA"/>
</dbReference>
<evidence type="ECO:0000313" key="1">
    <source>
        <dbReference type="EMBL" id="SAK65860.1"/>
    </source>
</evidence>
<dbReference type="SUPFAM" id="SSF53756">
    <property type="entry name" value="UDP-Glycosyltransferase/glycogen phosphorylase"/>
    <property type="match status" value="1"/>
</dbReference>
<dbReference type="InterPro" id="IPR002201">
    <property type="entry name" value="Glyco_trans_9"/>
</dbReference>
<dbReference type="OrthoDB" id="9814129at2"/>
<comment type="caution">
    <text evidence="1">The sequence shown here is derived from an EMBL/GenBank/DDBJ whole genome shotgun (WGS) entry which is preliminary data.</text>
</comment>